<feature type="non-terminal residue" evidence="1">
    <location>
        <position position="1"/>
    </location>
</feature>
<dbReference type="EMBL" id="JARKIB010000242">
    <property type="protein sequence ID" value="KAJ7720260.1"/>
    <property type="molecule type" value="Genomic_DNA"/>
</dbReference>
<comment type="caution">
    <text evidence="1">The sequence shown here is derived from an EMBL/GenBank/DDBJ whole genome shotgun (WGS) entry which is preliminary data.</text>
</comment>
<organism evidence="1 2">
    <name type="scientific">Mycena metata</name>
    <dbReference type="NCBI Taxonomy" id="1033252"/>
    <lineage>
        <taxon>Eukaryota</taxon>
        <taxon>Fungi</taxon>
        <taxon>Dikarya</taxon>
        <taxon>Basidiomycota</taxon>
        <taxon>Agaricomycotina</taxon>
        <taxon>Agaricomycetes</taxon>
        <taxon>Agaricomycetidae</taxon>
        <taxon>Agaricales</taxon>
        <taxon>Marasmiineae</taxon>
        <taxon>Mycenaceae</taxon>
        <taxon>Mycena</taxon>
    </lineage>
</organism>
<sequence>KWHGLNRLLFDEKIGVMIVGETHLSADQADKIQKVLGKRMDIYNSTNPENPSTRGIALVLNREITNTKGVKIWYLKPGRAILAMLPWHGKLTKTILGVYAPAESMEENEKFWDELTEMWMTTDLPVPDFLLGDTNI</sequence>
<reference evidence="1" key="1">
    <citation type="submission" date="2023-03" db="EMBL/GenBank/DDBJ databases">
        <title>Massive genome expansion in bonnet fungi (Mycena s.s.) driven by repeated elements and novel gene families across ecological guilds.</title>
        <authorList>
            <consortium name="Lawrence Berkeley National Laboratory"/>
            <person name="Harder C.B."/>
            <person name="Miyauchi S."/>
            <person name="Viragh M."/>
            <person name="Kuo A."/>
            <person name="Thoen E."/>
            <person name="Andreopoulos B."/>
            <person name="Lu D."/>
            <person name="Skrede I."/>
            <person name="Drula E."/>
            <person name="Henrissat B."/>
            <person name="Morin E."/>
            <person name="Kohler A."/>
            <person name="Barry K."/>
            <person name="LaButti K."/>
            <person name="Morin E."/>
            <person name="Salamov A."/>
            <person name="Lipzen A."/>
            <person name="Mereny Z."/>
            <person name="Hegedus B."/>
            <person name="Baldrian P."/>
            <person name="Stursova M."/>
            <person name="Weitz H."/>
            <person name="Taylor A."/>
            <person name="Grigoriev I.V."/>
            <person name="Nagy L.G."/>
            <person name="Martin F."/>
            <person name="Kauserud H."/>
        </authorList>
    </citation>
    <scope>NUCLEOTIDE SEQUENCE</scope>
    <source>
        <strain evidence="1">CBHHK182m</strain>
    </source>
</reference>
<dbReference type="Proteomes" id="UP001215598">
    <property type="component" value="Unassembled WGS sequence"/>
</dbReference>
<keyword evidence="2" id="KW-1185">Reference proteome</keyword>
<gene>
    <name evidence="1" type="ORF">B0H16DRAFT_1216725</name>
</gene>
<protein>
    <submittedName>
        <fullName evidence="1">Uncharacterized protein</fullName>
    </submittedName>
</protein>
<dbReference type="AlphaFoldDB" id="A0AAD7HGH7"/>
<dbReference type="InterPro" id="IPR036691">
    <property type="entry name" value="Endo/exonu/phosph_ase_sf"/>
</dbReference>
<accession>A0AAD7HGH7</accession>
<dbReference type="Gene3D" id="3.60.10.10">
    <property type="entry name" value="Endonuclease/exonuclease/phosphatase"/>
    <property type="match status" value="1"/>
</dbReference>
<evidence type="ECO:0000313" key="1">
    <source>
        <dbReference type="EMBL" id="KAJ7720260.1"/>
    </source>
</evidence>
<proteinExistence type="predicted"/>
<dbReference type="SUPFAM" id="SSF56219">
    <property type="entry name" value="DNase I-like"/>
    <property type="match status" value="1"/>
</dbReference>
<feature type="non-terminal residue" evidence="1">
    <location>
        <position position="136"/>
    </location>
</feature>
<name>A0AAD7HGH7_9AGAR</name>
<evidence type="ECO:0000313" key="2">
    <source>
        <dbReference type="Proteomes" id="UP001215598"/>
    </source>
</evidence>